<evidence type="ECO:0000259" key="14">
    <source>
        <dbReference type="PROSITE" id="PS51918"/>
    </source>
</evidence>
<protein>
    <recommendedName>
        <fullName evidence="10">tRNA-2-methylthio-N(6)-dimethylallyladenosine synthase</fullName>
        <ecNumber evidence="9">2.8.4.3</ecNumber>
    </recommendedName>
    <alternativeName>
        <fullName evidence="12">(Dimethylallyl)adenosine tRNA methylthiotransferase MiaB</fullName>
    </alternativeName>
    <alternativeName>
        <fullName evidence="11">tRNA-i(6)A37 methylthiotransferase</fullName>
    </alternativeName>
</protein>
<keyword evidence="7" id="KW-0408">Iron</keyword>
<dbReference type="SMART" id="SM00729">
    <property type="entry name" value="Elp3"/>
    <property type="match status" value="1"/>
</dbReference>
<keyword evidence="8" id="KW-0411">Iron-sulfur</keyword>
<evidence type="ECO:0000313" key="15">
    <source>
        <dbReference type="EMBL" id="OGC55078.1"/>
    </source>
</evidence>
<sequence length="402" mass="45446">MSFSSKKYHIITFGCQANTHDSEVIAGILESLDFYETKDAGEADLLIINTCSVRQKSEDKVYGLGKKISELRVNNPDVKVIMAGCMVGSVTGERQRFAFSELRKRTPWANEYINPTQIKELPKVLLRLNLIDDWVMKALNMESVPAKRMKTFAPGENAIPNSKHAFVNISVGCDNFCTFCVVPYARGKEVSRSKETILKEVAYLVKAGFSEVTLCGQNVNSWGLSTEKKFEIRSGSDEKLPFASLLREIHEIPGINKISFISSNPFDFTTDLIDALKLPKVSKYLHMALQSGNDEVLRRMNRRHTAQDFTNLVEKIRDKVPDIEIGTDIIVGFPGETLEQFLDTVELCKKIGFSVAYISIYSPRKGTPAERFYKDDILLSEKKRRHAYLSQIIEESKVLIHN</sequence>
<dbReference type="GO" id="GO:0035597">
    <property type="term" value="F:tRNA-2-methylthio-N(6)-dimethylallyladenosine(37) synthase activity"/>
    <property type="evidence" value="ECO:0007669"/>
    <property type="project" value="UniProtKB-EC"/>
</dbReference>
<dbReference type="SFLD" id="SFLDG01082">
    <property type="entry name" value="B12-binding_domain_containing"/>
    <property type="match status" value="1"/>
</dbReference>
<dbReference type="GO" id="GO:0046872">
    <property type="term" value="F:metal ion binding"/>
    <property type="evidence" value="ECO:0007669"/>
    <property type="project" value="UniProtKB-KW"/>
</dbReference>
<feature type="domain" description="Radical SAM core" evidence="14">
    <location>
        <begin position="159"/>
        <end position="399"/>
    </location>
</feature>
<dbReference type="PANTHER" id="PTHR43020">
    <property type="entry name" value="CDK5 REGULATORY SUBUNIT-ASSOCIATED PROTEIN 1"/>
    <property type="match status" value="1"/>
</dbReference>
<dbReference type="InterPro" id="IPR013848">
    <property type="entry name" value="Methylthiotransferase_N"/>
</dbReference>
<dbReference type="GO" id="GO:0005829">
    <property type="term" value="C:cytosol"/>
    <property type="evidence" value="ECO:0007669"/>
    <property type="project" value="TreeGrafter"/>
</dbReference>
<dbReference type="InterPro" id="IPR023404">
    <property type="entry name" value="rSAM_horseshoe"/>
</dbReference>
<dbReference type="PROSITE" id="PS51449">
    <property type="entry name" value="MTTASE_N"/>
    <property type="match status" value="1"/>
</dbReference>
<dbReference type="Pfam" id="PF04055">
    <property type="entry name" value="Radical_SAM"/>
    <property type="match status" value="1"/>
</dbReference>
<feature type="domain" description="MTTase N-terminal" evidence="13">
    <location>
        <begin position="6"/>
        <end position="130"/>
    </location>
</feature>
<evidence type="ECO:0000256" key="4">
    <source>
        <dbReference type="ARBA" id="ARBA00022679"/>
    </source>
</evidence>
<evidence type="ECO:0000256" key="2">
    <source>
        <dbReference type="ARBA" id="ARBA00003234"/>
    </source>
</evidence>
<dbReference type="Gene3D" id="3.40.50.12160">
    <property type="entry name" value="Methylthiotransferase, N-terminal domain"/>
    <property type="match status" value="1"/>
</dbReference>
<dbReference type="EC" id="2.8.4.3" evidence="9"/>
<evidence type="ECO:0000256" key="11">
    <source>
        <dbReference type="ARBA" id="ARBA00080698"/>
    </source>
</evidence>
<dbReference type="CDD" id="cd01335">
    <property type="entry name" value="Radical_SAM"/>
    <property type="match status" value="1"/>
</dbReference>
<dbReference type="SUPFAM" id="SSF102114">
    <property type="entry name" value="Radical SAM enzymes"/>
    <property type="match status" value="1"/>
</dbReference>
<name>A0A1F4VDN5_UNCKA</name>
<keyword evidence="5" id="KW-0949">S-adenosyl-L-methionine</keyword>
<comment type="function">
    <text evidence="2">Catalyzes the methylthiolation of N6-(dimethylallyl)adenosine (i(6)A), leading to the formation of 2-methylthio-N6-(dimethylallyl)adenosine (ms(2)i(6)A) at position 37 in tRNAs that read codons beginning with uridine.</text>
</comment>
<organism evidence="15 16">
    <name type="scientific">candidate division WWE3 bacterium RIFCSPLOWO2_01_FULL_41_18</name>
    <dbReference type="NCBI Taxonomy" id="1802625"/>
    <lineage>
        <taxon>Bacteria</taxon>
        <taxon>Katanobacteria</taxon>
    </lineage>
</organism>
<dbReference type="FunFam" id="3.40.50.12160:FF:000003">
    <property type="entry name" value="CDK5 regulatory subunit-associated protein 1"/>
    <property type="match status" value="1"/>
</dbReference>
<evidence type="ECO:0000256" key="6">
    <source>
        <dbReference type="ARBA" id="ARBA00022723"/>
    </source>
</evidence>
<evidence type="ECO:0000256" key="8">
    <source>
        <dbReference type="ARBA" id="ARBA00023014"/>
    </source>
</evidence>
<dbReference type="Proteomes" id="UP000176504">
    <property type="component" value="Unassembled WGS sequence"/>
</dbReference>
<dbReference type="PROSITE" id="PS01278">
    <property type="entry name" value="MTTASE_RADICAL"/>
    <property type="match status" value="1"/>
</dbReference>
<evidence type="ECO:0000259" key="13">
    <source>
        <dbReference type="PROSITE" id="PS51449"/>
    </source>
</evidence>
<evidence type="ECO:0000256" key="9">
    <source>
        <dbReference type="ARBA" id="ARBA00033765"/>
    </source>
</evidence>
<keyword evidence="4" id="KW-0808">Transferase</keyword>
<evidence type="ECO:0000313" key="16">
    <source>
        <dbReference type="Proteomes" id="UP000176504"/>
    </source>
</evidence>
<dbReference type="EMBL" id="MEVI01000003">
    <property type="protein sequence ID" value="OGC55078.1"/>
    <property type="molecule type" value="Genomic_DNA"/>
</dbReference>
<dbReference type="AlphaFoldDB" id="A0A1F4VDN5"/>
<dbReference type="InterPro" id="IPR058240">
    <property type="entry name" value="rSAM_sf"/>
</dbReference>
<comment type="cofactor">
    <cofactor evidence="1">
        <name>[4Fe-4S] cluster</name>
        <dbReference type="ChEBI" id="CHEBI:49883"/>
    </cofactor>
</comment>
<dbReference type="InterPro" id="IPR038135">
    <property type="entry name" value="Methylthiotransferase_N_sf"/>
</dbReference>
<dbReference type="FunFam" id="3.80.30.20:FF:000001">
    <property type="entry name" value="tRNA-2-methylthio-N(6)-dimethylallyladenosine synthase 2"/>
    <property type="match status" value="1"/>
</dbReference>
<evidence type="ECO:0000256" key="10">
    <source>
        <dbReference type="ARBA" id="ARBA00068570"/>
    </source>
</evidence>
<keyword evidence="6" id="KW-0479">Metal-binding</keyword>
<evidence type="ECO:0000256" key="3">
    <source>
        <dbReference type="ARBA" id="ARBA00022485"/>
    </source>
</evidence>
<dbReference type="SFLD" id="SFLDS00029">
    <property type="entry name" value="Radical_SAM"/>
    <property type="match status" value="1"/>
</dbReference>
<comment type="caution">
    <text evidence="15">The sequence shown here is derived from an EMBL/GenBank/DDBJ whole genome shotgun (WGS) entry which is preliminary data.</text>
</comment>
<keyword evidence="3" id="KW-0004">4Fe-4S</keyword>
<evidence type="ECO:0000256" key="5">
    <source>
        <dbReference type="ARBA" id="ARBA00022691"/>
    </source>
</evidence>
<proteinExistence type="predicted"/>
<dbReference type="SFLD" id="SFLDG01061">
    <property type="entry name" value="methylthiotransferase"/>
    <property type="match status" value="1"/>
</dbReference>
<dbReference type="InterPro" id="IPR006638">
    <property type="entry name" value="Elp3/MiaA/NifB-like_rSAM"/>
</dbReference>
<dbReference type="Pfam" id="PF00919">
    <property type="entry name" value="UPF0004"/>
    <property type="match status" value="1"/>
</dbReference>
<dbReference type="PROSITE" id="PS51918">
    <property type="entry name" value="RADICAL_SAM"/>
    <property type="match status" value="1"/>
</dbReference>
<evidence type="ECO:0000256" key="12">
    <source>
        <dbReference type="ARBA" id="ARBA00081141"/>
    </source>
</evidence>
<dbReference type="PANTHER" id="PTHR43020:SF2">
    <property type="entry name" value="MITOCHONDRIAL TRNA METHYLTHIOTRANSFERASE CDK5RAP1"/>
    <property type="match status" value="1"/>
</dbReference>
<evidence type="ECO:0000256" key="1">
    <source>
        <dbReference type="ARBA" id="ARBA00001966"/>
    </source>
</evidence>
<evidence type="ECO:0000256" key="7">
    <source>
        <dbReference type="ARBA" id="ARBA00023004"/>
    </source>
</evidence>
<dbReference type="InterPro" id="IPR007197">
    <property type="entry name" value="rSAM"/>
</dbReference>
<reference evidence="15 16" key="1">
    <citation type="journal article" date="2016" name="Nat. Commun.">
        <title>Thousands of microbial genomes shed light on interconnected biogeochemical processes in an aquifer system.</title>
        <authorList>
            <person name="Anantharaman K."/>
            <person name="Brown C.T."/>
            <person name="Hug L.A."/>
            <person name="Sharon I."/>
            <person name="Castelle C.J."/>
            <person name="Probst A.J."/>
            <person name="Thomas B.C."/>
            <person name="Singh A."/>
            <person name="Wilkins M.J."/>
            <person name="Karaoz U."/>
            <person name="Brodie E.L."/>
            <person name="Williams K.H."/>
            <person name="Hubbard S.S."/>
            <person name="Banfield J.F."/>
        </authorList>
    </citation>
    <scope>NUCLEOTIDE SEQUENCE [LARGE SCALE GENOMIC DNA]</scope>
</reference>
<dbReference type="NCBIfam" id="TIGR00089">
    <property type="entry name" value="MiaB/RimO family radical SAM methylthiotransferase"/>
    <property type="match status" value="1"/>
</dbReference>
<gene>
    <name evidence="15" type="ORF">A3A78_03820</name>
</gene>
<dbReference type="Gene3D" id="3.80.30.20">
    <property type="entry name" value="tm_1862 like domain"/>
    <property type="match status" value="1"/>
</dbReference>
<dbReference type="GO" id="GO:0051539">
    <property type="term" value="F:4 iron, 4 sulfur cluster binding"/>
    <property type="evidence" value="ECO:0007669"/>
    <property type="project" value="UniProtKB-KW"/>
</dbReference>
<dbReference type="InterPro" id="IPR020612">
    <property type="entry name" value="Methylthiotransferase_CS"/>
</dbReference>
<dbReference type="InterPro" id="IPR005839">
    <property type="entry name" value="Methylthiotransferase"/>
</dbReference>
<accession>A0A1F4VDN5</accession>